<dbReference type="EMBL" id="CM008047">
    <property type="protein sequence ID" value="PAN09176.1"/>
    <property type="molecule type" value="Genomic_DNA"/>
</dbReference>
<sequence length="79" mass="8880">MNRAQRSNQVSASAPPEPEPDPSQLQDASRGVWMRVPCFQVLGDDLMRCEGLTSHLVWVWAWVWFTKGLMQPKGLSNPG</sequence>
<dbReference type="Gramene" id="PAN09176">
    <property type="protein sequence ID" value="PAN09176"/>
    <property type="gene ID" value="PAHAL_2G001600"/>
</dbReference>
<reference evidence="2" key="1">
    <citation type="submission" date="2018-04" db="EMBL/GenBank/DDBJ databases">
        <title>WGS assembly of Panicum hallii.</title>
        <authorList>
            <person name="Lovell J."/>
            <person name="Jenkins J."/>
            <person name="Lowry D."/>
            <person name="Mamidi S."/>
            <person name="Sreedasyam A."/>
            <person name="Weng X."/>
            <person name="Barry K."/>
            <person name="Bonette J."/>
            <person name="Campitelli B."/>
            <person name="Daum C."/>
            <person name="Gordon S."/>
            <person name="Gould B."/>
            <person name="Lipzen A."/>
            <person name="Macqueen A."/>
            <person name="Palacio-Mejia J."/>
            <person name="Plott C."/>
            <person name="Shakirov E."/>
            <person name="Shu S."/>
            <person name="Yoshinaga Y."/>
            <person name="Zane M."/>
            <person name="Rokhsar D."/>
            <person name="Grimwood J."/>
            <person name="Schmutz J."/>
            <person name="Juenger T."/>
        </authorList>
    </citation>
    <scope>NUCLEOTIDE SEQUENCE [LARGE SCALE GENOMIC DNA]</scope>
    <source>
        <strain evidence="2">FIL2</strain>
    </source>
</reference>
<evidence type="ECO:0000313" key="2">
    <source>
        <dbReference type="EMBL" id="PAN09176.1"/>
    </source>
</evidence>
<proteinExistence type="predicted"/>
<dbReference type="Proteomes" id="UP000243499">
    <property type="component" value="Chromosome 2"/>
</dbReference>
<gene>
    <name evidence="2" type="ORF">PAHAL_2G001600</name>
</gene>
<organism evidence="2">
    <name type="scientific">Panicum hallii</name>
    <dbReference type="NCBI Taxonomy" id="206008"/>
    <lineage>
        <taxon>Eukaryota</taxon>
        <taxon>Viridiplantae</taxon>
        <taxon>Streptophyta</taxon>
        <taxon>Embryophyta</taxon>
        <taxon>Tracheophyta</taxon>
        <taxon>Spermatophyta</taxon>
        <taxon>Magnoliopsida</taxon>
        <taxon>Liliopsida</taxon>
        <taxon>Poales</taxon>
        <taxon>Poaceae</taxon>
        <taxon>PACMAD clade</taxon>
        <taxon>Panicoideae</taxon>
        <taxon>Panicodae</taxon>
        <taxon>Paniceae</taxon>
        <taxon>Panicinae</taxon>
        <taxon>Panicum</taxon>
        <taxon>Panicum sect. Panicum</taxon>
    </lineage>
</organism>
<evidence type="ECO:0000256" key="1">
    <source>
        <dbReference type="SAM" id="MobiDB-lite"/>
    </source>
</evidence>
<dbReference type="AlphaFoldDB" id="A0A2S3GVH2"/>
<protein>
    <submittedName>
        <fullName evidence="2">Uncharacterized protein</fullName>
    </submittedName>
</protein>
<name>A0A2S3GVH2_9POAL</name>
<feature type="region of interest" description="Disordered" evidence="1">
    <location>
        <begin position="1"/>
        <end position="28"/>
    </location>
</feature>
<feature type="compositionally biased region" description="Polar residues" evidence="1">
    <location>
        <begin position="1"/>
        <end position="10"/>
    </location>
</feature>
<accession>A0A2S3GVH2</accession>